<dbReference type="Pfam" id="PF13700">
    <property type="entry name" value="DUF4158"/>
    <property type="match status" value="1"/>
</dbReference>
<protein>
    <recommendedName>
        <fullName evidence="1">DUF4158 domain-containing protein</fullName>
    </recommendedName>
</protein>
<accession>A0A077NTJ4</accession>
<organism evidence="2">
    <name type="scientific">Xenorhabdus bovienii str. feltiae Moldova</name>
    <dbReference type="NCBI Taxonomy" id="1398200"/>
    <lineage>
        <taxon>Bacteria</taxon>
        <taxon>Pseudomonadati</taxon>
        <taxon>Pseudomonadota</taxon>
        <taxon>Gammaproteobacteria</taxon>
        <taxon>Enterobacterales</taxon>
        <taxon>Morganellaceae</taxon>
        <taxon>Xenorhabdus</taxon>
    </lineage>
</organism>
<evidence type="ECO:0000259" key="1">
    <source>
        <dbReference type="Pfam" id="PF13700"/>
    </source>
</evidence>
<gene>
    <name evidence="2" type="ORF">XBFM1_2350003</name>
</gene>
<dbReference type="AlphaFoldDB" id="A0A077NTJ4"/>
<dbReference type="Proteomes" id="UP000028487">
    <property type="component" value="Unassembled WGS sequence"/>
</dbReference>
<sequence>MGKIETRIYLIPLIGYFRAKPVVPKFKLREVKQDVDYIYATYFPNRAPKYPFVAKSTRATLIVKMYEILGFARLLKRDRQTLMDRLKDVATICTYPKYIFDECLAFFGQKRIGLVGSGA</sequence>
<dbReference type="HOGENOM" id="CLU_2060574_0_0_6"/>
<comment type="caution">
    <text evidence="2">The sequence shown here is derived from an EMBL/GenBank/DDBJ whole genome shotgun (WGS) entry which is preliminary data.</text>
</comment>
<reference evidence="2" key="1">
    <citation type="submission" date="2013-07" db="EMBL/GenBank/DDBJ databases">
        <title>Sub-species coevolution in mutualistic symbiosis.</title>
        <authorList>
            <person name="Murfin K."/>
            <person name="Klassen J."/>
            <person name="Lee M."/>
            <person name="Forst S."/>
            <person name="Stock P."/>
            <person name="Goodrich-Blair H."/>
        </authorList>
    </citation>
    <scope>NUCLEOTIDE SEQUENCE [LARGE SCALE GENOMIC DNA]</scope>
    <source>
        <strain evidence="2">Feltiae Moldova</strain>
    </source>
</reference>
<feature type="domain" description="DUF4158" evidence="1">
    <location>
        <begin position="5"/>
        <end position="113"/>
    </location>
</feature>
<evidence type="ECO:0000313" key="2">
    <source>
        <dbReference type="EMBL" id="CDH01849.1"/>
    </source>
</evidence>
<name>A0A077NTJ4_XENBV</name>
<proteinExistence type="predicted"/>
<dbReference type="InterPro" id="IPR025296">
    <property type="entry name" value="DUF4158"/>
</dbReference>
<dbReference type="EMBL" id="CBSV010000152">
    <property type="protein sequence ID" value="CDH01849.1"/>
    <property type="molecule type" value="Genomic_DNA"/>
</dbReference>